<accession>A0AAN9EGH4</accession>
<evidence type="ECO:0000313" key="2">
    <source>
        <dbReference type="Proteomes" id="UP001372338"/>
    </source>
</evidence>
<organism evidence="1 2">
    <name type="scientific">Crotalaria pallida</name>
    <name type="common">Smooth rattlebox</name>
    <name type="synonym">Crotalaria striata</name>
    <dbReference type="NCBI Taxonomy" id="3830"/>
    <lineage>
        <taxon>Eukaryota</taxon>
        <taxon>Viridiplantae</taxon>
        <taxon>Streptophyta</taxon>
        <taxon>Embryophyta</taxon>
        <taxon>Tracheophyta</taxon>
        <taxon>Spermatophyta</taxon>
        <taxon>Magnoliopsida</taxon>
        <taxon>eudicotyledons</taxon>
        <taxon>Gunneridae</taxon>
        <taxon>Pentapetalae</taxon>
        <taxon>rosids</taxon>
        <taxon>fabids</taxon>
        <taxon>Fabales</taxon>
        <taxon>Fabaceae</taxon>
        <taxon>Papilionoideae</taxon>
        <taxon>50 kb inversion clade</taxon>
        <taxon>genistoids sensu lato</taxon>
        <taxon>core genistoids</taxon>
        <taxon>Crotalarieae</taxon>
        <taxon>Crotalaria</taxon>
    </lineage>
</organism>
<dbReference type="EMBL" id="JAYWIO010000006">
    <property type="protein sequence ID" value="KAK7255796.1"/>
    <property type="molecule type" value="Genomic_DNA"/>
</dbReference>
<gene>
    <name evidence="1" type="ORF">RIF29_29217</name>
</gene>
<comment type="caution">
    <text evidence="1">The sequence shown here is derived from an EMBL/GenBank/DDBJ whole genome shotgun (WGS) entry which is preliminary data.</text>
</comment>
<reference evidence="1 2" key="1">
    <citation type="submission" date="2024-01" db="EMBL/GenBank/DDBJ databases">
        <title>The genomes of 5 underutilized Papilionoideae crops provide insights into root nodulation and disease resistanc.</title>
        <authorList>
            <person name="Yuan L."/>
        </authorList>
    </citation>
    <scope>NUCLEOTIDE SEQUENCE [LARGE SCALE GENOMIC DNA]</scope>
    <source>
        <strain evidence="1">ZHUSHIDOU_FW_LH</strain>
        <tissue evidence="1">Leaf</tissue>
    </source>
</reference>
<sequence length="77" mass="8726">MFSHHSSLFSRSLSHSLSLSPKLTLVLLVCCCSFSSFGTCDVCLWEAFLFLKERSVVHRQEGLCLKDCLVLKFEVLL</sequence>
<dbReference type="AlphaFoldDB" id="A0AAN9EGH4"/>
<evidence type="ECO:0000313" key="1">
    <source>
        <dbReference type="EMBL" id="KAK7255796.1"/>
    </source>
</evidence>
<name>A0AAN9EGH4_CROPI</name>
<protein>
    <submittedName>
        <fullName evidence="1">Uncharacterized protein</fullName>
    </submittedName>
</protein>
<keyword evidence="2" id="KW-1185">Reference proteome</keyword>
<dbReference type="Proteomes" id="UP001372338">
    <property type="component" value="Unassembled WGS sequence"/>
</dbReference>
<proteinExistence type="predicted"/>